<dbReference type="RefSeq" id="WP_013781623.1">
    <property type="nucleotide sequence ID" value="NC_015520.1"/>
</dbReference>
<keyword evidence="1" id="KW-0378">Hydrolase</keyword>
<dbReference type="Pfam" id="PF00326">
    <property type="entry name" value="Peptidase_S9"/>
    <property type="match status" value="1"/>
</dbReference>
<keyword evidence="4" id="KW-1185">Reference proteome</keyword>
<dbReference type="Proteomes" id="UP000008457">
    <property type="component" value="Chromosome"/>
</dbReference>
<dbReference type="GO" id="GO:0006508">
    <property type="term" value="P:proteolysis"/>
    <property type="evidence" value="ECO:0007669"/>
    <property type="project" value="InterPro"/>
</dbReference>
<dbReference type="SUPFAM" id="SSF53474">
    <property type="entry name" value="alpha/beta-Hydrolases"/>
    <property type="match status" value="1"/>
</dbReference>
<reference evidence="4" key="1">
    <citation type="submission" date="2010-11" db="EMBL/GenBank/DDBJ databases">
        <title>The complete genome of Mahella australiensis DSM 15567.</title>
        <authorList>
            <consortium name="US DOE Joint Genome Institute (JGI-PGF)"/>
            <person name="Lucas S."/>
            <person name="Copeland A."/>
            <person name="Lapidus A."/>
            <person name="Bruce D."/>
            <person name="Goodwin L."/>
            <person name="Pitluck S."/>
            <person name="Kyrpides N."/>
            <person name="Mavromatis K."/>
            <person name="Pagani I."/>
            <person name="Ivanova N."/>
            <person name="Teshima H."/>
            <person name="Brettin T."/>
            <person name="Detter J.C."/>
            <person name="Han C."/>
            <person name="Tapia R."/>
            <person name="Land M."/>
            <person name="Hauser L."/>
            <person name="Markowitz V."/>
            <person name="Cheng J.-F."/>
            <person name="Hugenholtz P."/>
            <person name="Woyke T."/>
            <person name="Wu D."/>
            <person name="Spring S."/>
            <person name="Pukall R."/>
            <person name="Steenblock K."/>
            <person name="Schneider S."/>
            <person name="Klenk H.-P."/>
            <person name="Eisen J.A."/>
        </authorList>
    </citation>
    <scope>NUCLEOTIDE SEQUENCE [LARGE SCALE GENOMIC DNA]</scope>
    <source>
        <strain evidence="4">DSM 15567 / CIP 107919 / 50-1 BON</strain>
    </source>
</reference>
<dbReference type="eggNOG" id="COG1073">
    <property type="taxonomic scope" value="Bacteria"/>
</dbReference>
<dbReference type="OrthoDB" id="9773293at2"/>
<feature type="domain" description="Peptidase S9 prolyl oligopeptidase catalytic" evidence="2">
    <location>
        <begin position="47"/>
        <end position="254"/>
    </location>
</feature>
<dbReference type="PANTHER" id="PTHR22946">
    <property type="entry name" value="DIENELACTONE HYDROLASE DOMAIN-CONTAINING PROTEIN-RELATED"/>
    <property type="match status" value="1"/>
</dbReference>
<gene>
    <name evidence="3" type="ordered locus">Mahau_2019</name>
</gene>
<proteinExistence type="predicted"/>
<evidence type="ECO:0000256" key="1">
    <source>
        <dbReference type="ARBA" id="ARBA00022801"/>
    </source>
</evidence>
<dbReference type="GO" id="GO:0052689">
    <property type="term" value="F:carboxylic ester hydrolase activity"/>
    <property type="evidence" value="ECO:0007669"/>
    <property type="project" value="UniProtKB-ARBA"/>
</dbReference>
<dbReference type="InterPro" id="IPR050261">
    <property type="entry name" value="FrsA_esterase"/>
</dbReference>
<name>F4A256_MAHA5</name>
<dbReference type="InterPro" id="IPR029058">
    <property type="entry name" value="AB_hydrolase_fold"/>
</dbReference>
<dbReference type="KEGG" id="mas:Mahau_2019"/>
<evidence type="ECO:0000313" key="3">
    <source>
        <dbReference type="EMBL" id="AEE97195.1"/>
    </source>
</evidence>
<dbReference type="PANTHER" id="PTHR22946:SF9">
    <property type="entry name" value="POLYKETIDE TRANSFERASE AF380"/>
    <property type="match status" value="1"/>
</dbReference>
<dbReference type="Gene3D" id="3.40.50.1820">
    <property type="entry name" value="alpha/beta hydrolase"/>
    <property type="match status" value="1"/>
</dbReference>
<evidence type="ECO:0000313" key="4">
    <source>
        <dbReference type="Proteomes" id="UP000008457"/>
    </source>
</evidence>
<dbReference type="InterPro" id="IPR001375">
    <property type="entry name" value="Peptidase_S9_cat"/>
</dbReference>
<dbReference type="GO" id="GO:0008236">
    <property type="term" value="F:serine-type peptidase activity"/>
    <property type="evidence" value="ECO:0007669"/>
    <property type="project" value="InterPro"/>
</dbReference>
<sequence>MKVTINPGKRNDITFLEISTDDRRNNKPMVIIIHGWSARKENMLFPAYFLAQSGFFVIAPDAYGHGERKTDALKEPLSILMNAIAITADDINTLIDNYTDDDRVDTTRVGLAGVSMGGIITYSYIVKKDRKVKAAVSLISTPDISAALDSSSKEALFKMAGIDLHDDDSKAKEILKIAEAIQPAKHYQDINGLPLLILNGTADPLIDIENVRKFYNFMKPIYYDAEAIQMIEYPDVGHAVNFNMVQDMAQWFETYL</sequence>
<protein>
    <recommendedName>
        <fullName evidence="2">Peptidase S9 prolyl oligopeptidase catalytic domain-containing protein</fullName>
    </recommendedName>
</protein>
<dbReference type="HOGENOM" id="CLU_094948_1_0_9"/>
<organism evidence="3 4">
    <name type="scientific">Mahella australiensis (strain DSM 15567 / CIP 107919 / 50-1 BON)</name>
    <dbReference type="NCBI Taxonomy" id="697281"/>
    <lineage>
        <taxon>Bacteria</taxon>
        <taxon>Bacillati</taxon>
        <taxon>Bacillota</taxon>
        <taxon>Clostridia</taxon>
        <taxon>Thermoanaerobacterales</taxon>
        <taxon>Thermoanaerobacterales Family IV. Incertae Sedis</taxon>
        <taxon>Mahella</taxon>
    </lineage>
</organism>
<reference evidence="3 4" key="2">
    <citation type="journal article" date="2011" name="Stand. Genomic Sci.">
        <title>Complete genome sequence of Mahella australiensis type strain (50-1 BON).</title>
        <authorList>
            <person name="Sikorski J."/>
            <person name="Teshima H."/>
            <person name="Nolan M."/>
            <person name="Lucas S."/>
            <person name="Hammon N."/>
            <person name="Deshpande S."/>
            <person name="Cheng J.F."/>
            <person name="Pitluck S."/>
            <person name="Liolios K."/>
            <person name="Pagani I."/>
            <person name="Ivanova N."/>
            <person name="Huntemann M."/>
            <person name="Mavromatis K."/>
            <person name="Ovchinikova G."/>
            <person name="Pati A."/>
            <person name="Tapia R."/>
            <person name="Han C."/>
            <person name="Goodwin L."/>
            <person name="Chen A."/>
            <person name="Palaniappan K."/>
            <person name="Land M."/>
            <person name="Hauser L."/>
            <person name="Ngatchou-Djao O.D."/>
            <person name="Rohde M."/>
            <person name="Pukall R."/>
            <person name="Spring S."/>
            <person name="Abt B."/>
            <person name="Goker M."/>
            <person name="Detter J.C."/>
            <person name="Woyke T."/>
            <person name="Bristow J."/>
            <person name="Markowitz V."/>
            <person name="Hugenholtz P."/>
            <person name="Eisen J.A."/>
            <person name="Kyrpides N.C."/>
            <person name="Klenk H.P."/>
            <person name="Lapidus A."/>
        </authorList>
    </citation>
    <scope>NUCLEOTIDE SEQUENCE [LARGE SCALE GENOMIC DNA]</scope>
    <source>
        <strain evidence="4">DSM 15567 / CIP 107919 / 50-1 BON</strain>
    </source>
</reference>
<dbReference type="STRING" id="697281.Mahau_2019"/>
<accession>F4A256</accession>
<dbReference type="EMBL" id="CP002360">
    <property type="protein sequence ID" value="AEE97195.1"/>
    <property type="molecule type" value="Genomic_DNA"/>
</dbReference>
<evidence type="ECO:0000259" key="2">
    <source>
        <dbReference type="Pfam" id="PF00326"/>
    </source>
</evidence>
<dbReference type="AlphaFoldDB" id="F4A256"/>